<dbReference type="GO" id="GO:0005634">
    <property type="term" value="C:nucleus"/>
    <property type="evidence" value="ECO:0007669"/>
    <property type="project" value="TreeGrafter"/>
</dbReference>
<proteinExistence type="inferred from homology"/>
<dbReference type="EMBL" id="JAFJZO010000032">
    <property type="protein sequence ID" value="KAG5496393.1"/>
    <property type="molecule type" value="Genomic_DNA"/>
</dbReference>
<dbReference type="InterPro" id="IPR000719">
    <property type="entry name" value="Prot_kinase_dom"/>
</dbReference>
<gene>
    <name evidence="13" type="ORF">JKF63_02695</name>
</gene>
<keyword evidence="6" id="KW-0418">Kinase</keyword>
<evidence type="ECO:0000256" key="11">
    <source>
        <dbReference type="SAM" id="MobiDB-lite"/>
    </source>
</evidence>
<keyword evidence="3" id="KW-0723">Serine/threonine-protein kinase</keyword>
<dbReference type="Proteomes" id="UP000674318">
    <property type="component" value="Chromosome 32"/>
</dbReference>
<protein>
    <recommendedName>
        <fullName evidence="2">cyclin-dependent kinase</fullName>
        <ecNumber evidence="2">2.7.11.22</ecNumber>
    </recommendedName>
</protein>
<dbReference type="EC" id="2.7.11.22" evidence="2"/>
<evidence type="ECO:0000256" key="3">
    <source>
        <dbReference type="ARBA" id="ARBA00022527"/>
    </source>
</evidence>
<dbReference type="RefSeq" id="XP_067754876.1">
    <property type="nucleotide sequence ID" value="XM_067898719.1"/>
</dbReference>
<keyword evidence="5 10" id="KW-0547">Nucleotide-binding</keyword>
<feature type="binding site" evidence="10">
    <location>
        <position position="33"/>
    </location>
    <ligand>
        <name>ATP</name>
        <dbReference type="ChEBI" id="CHEBI:30616"/>
    </ligand>
</feature>
<evidence type="ECO:0000313" key="13">
    <source>
        <dbReference type="EMBL" id="KAG5496393.1"/>
    </source>
</evidence>
<organism evidence="13 14">
    <name type="scientific">Porcisia hertigi</name>
    <dbReference type="NCBI Taxonomy" id="2761500"/>
    <lineage>
        <taxon>Eukaryota</taxon>
        <taxon>Discoba</taxon>
        <taxon>Euglenozoa</taxon>
        <taxon>Kinetoplastea</taxon>
        <taxon>Metakinetoplastina</taxon>
        <taxon>Trypanosomatida</taxon>
        <taxon>Trypanosomatidae</taxon>
        <taxon>Leishmaniinae</taxon>
        <taxon>Porcisia</taxon>
    </lineage>
</organism>
<dbReference type="GO" id="GO:0004693">
    <property type="term" value="F:cyclin-dependent protein serine/threonine kinase activity"/>
    <property type="evidence" value="ECO:0007669"/>
    <property type="project" value="UniProtKB-EC"/>
</dbReference>
<dbReference type="InterPro" id="IPR050108">
    <property type="entry name" value="CDK"/>
</dbReference>
<feature type="region of interest" description="Disordered" evidence="11">
    <location>
        <begin position="306"/>
        <end position="338"/>
    </location>
</feature>
<feature type="compositionally biased region" description="Polar residues" evidence="11">
    <location>
        <begin position="690"/>
        <end position="702"/>
    </location>
</feature>
<dbReference type="InterPro" id="IPR008271">
    <property type="entry name" value="Ser/Thr_kinase_AS"/>
</dbReference>
<name>A0A836IK62_9TRYP</name>
<feature type="region of interest" description="Disordered" evidence="11">
    <location>
        <begin position="1028"/>
        <end position="1105"/>
    </location>
</feature>
<dbReference type="PROSITE" id="PS00107">
    <property type="entry name" value="PROTEIN_KINASE_ATP"/>
    <property type="match status" value="1"/>
</dbReference>
<feature type="compositionally biased region" description="Polar residues" evidence="11">
    <location>
        <begin position="477"/>
        <end position="490"/>
    </location>
</feature>
<dbReference type="SMART" id="SM00220">
    <property type="entry name" value="S_TKc"/>
    <property type="match status" value="1"/>
</dbReference>
<feature type="region of interest" description="Disordered" evidence="11">
    <location>
        <begin position="655"/>
        <end position="714"/>
    </location>
</feature>
<dbReference type="InterPro" id="IPR011009">
    <property type="entry name" value="Kinase-like_dom_sf"/>
</dbReference>
<reference evidence="13 14" key="1">
    <citation type="submission" date="2021-02" db="EMBL/GenBank/DDBJ databases">
        <title>Porcisia hertigi Genome sequencing and assembly.</title>
        <authorList>
            <person name="Almutairi H."/>
            <person name="Gatherer D."/>
        </authorList>
    </citation>
    <scope>NUCLEOTIDE SEQUENCE [LARGE SCALE GENOMIC DNA]</scope>
    <source>
        <strain evidence="13 14">C119</strain>
    </source>
</reference>
<dbReference type="PROSITE" id="PS50011">
    <property type="entry name" value="PROTEIN_KINASE_DOM"/>
    <property type="match status" value="1"/>
</dbReference>
<dbReference type="CDD" id="cd07833">
    <property type="entry name" value="STKc_CDKL"/>
    <property type="match status" value="1"/>
</dbReference>
<evidence type="ECO:0000256" key="5">
    <source>
        <dbReference type="ARBA" id="ARBA00022741"/>
    </source>
</evidence>
<feature type="compositionally biased region" description="Low complexity" evidence="11">
    <location>
        <begin position="1090"/>
        <end position="1105"/>
    </location>
</feature>
<dbReference type="Gene3D" id="1.10.510.10">
    <property type="entry name" value="Transferase(Phosphotransferase) domain 1"/>
    <property type="match status" value="1"/>
</dbReference>
<dbReference type="FunFam" id="3.30.200.20:FF:000049">
    <property type="entry name" value="cyclin-dependent kinase-like 1 isoform X1"/>
    <property type="match status" value="1"/>
</dbReference>
<evidence type="ECO:0000259" key="12">
    <source>
        <dbReference type="PROSITE" id="PS50011"/>
    </source>
</evidence>
<feature type="region of interest" description="Disordered" evidence="11">
    <location>
        <begin position="796"/>
        <end position="878"/>
    </location>
</feature>
<feature type="compositionally biased region" description="Polar residues" evidence="11">
    <location>
        <begin position="325"/>
        <end position="334"/>
    </location>
</feature>
<dbReference type="Pfam" id="PF00069">
    <property type="entry name" value="Pkinase"/>
    <property type="match status" value="1"/>
</dbReference>
<keyword evidence="7 10" id="KW-0067">ATP-binding</keyword>
<evidence type="ECO:0000256" key="1">
    <source>
        <dbReference type="ARBA" id="ARBA00006485"/>
    </source>
</evidence>
<feature type="domain" description="Protein kinase" evidence="12">
    <location>
        <begin position="4"/>
        <end position="286"/>
    </location>
</feature>
<feature type="compositionally biased region" description="Polar residues" evidence="11">
    <location>
        <begin position="499"/>
        <end position="508"/>
    </location>
</feature>
<comment type="catalytic activity">
    <reaction evidence="8">
        <text>L-threonyl-[protein] + ATP = O-phospho-L-threonyl-[protein] + ADP + H(+)</text>
        <dbReference type="Rhea" id="RHEA:46608"/>
        <dbReference type="Rhea" id="RHEA-COMP:11060"/>
        <dbReference type="Rhea" id="RHEA-COMP:11605"/>
        <dbReference type="ChEBI" id="CHEBI:15378"/>
        <dbReference type="ChEBI" id="CHEBI:30013"/>
        <dbReference type="ChEBI" id="CHEBI:30616"/>
        <dbReference type="ChEBI" id="CHEBI:61977"/>
        <dbReference type="ChEBI" id="CHEBI:456216"/>
        <dbReference type="EC" id="2.7.11.22"/>
    </reaction>
</comment>
<evidence type="ECO:0000256" key="10">
    <source>
        <dbReference type="PROSITE-ProRule" id="PRU10141"/>
    </source>
</evidence>
<dbReference type="PROSITE" id="PS00108">
    <property type="entry name" value="PROTEIN_KINASE_ST"/>
    <property type="match status" value="1"/>
</dbReference>
<dbReference type="PANTHER" id="PTHR24056:SF400">
    <property type="entry name" value="KINASE, PUTATIVE-RELATED"/>
    <property type="match status" value="1"/>
</dbReference>
<evidence type="ECO:0000256" key="4">
    <source>
        <dbReference type="ARBA" id="ARBA00022679"/>
    </source>
</evidence>
<comment type="similarity">
    <text evidence="1">Belongs to the protein kinase superfamily. CMGC Ser/Thr protein kinase family. CDC2/CDKX subfamily.</text>
</comment>
<comment type="caution">
    <text evidence="13">The sequence shown here is derived from an EMBL/GenBank/DDBJ whole genome shotgun (WGS) entry which is preliminary data.</text>
</comment>
<keyword evidence="4" id="KW-0808">Transferase</keyword>
<dbReference type="FunFam" id="1.10.510.10:FF:000624">
    <property type="entry name" value="Mitogen-activated protein kinase"/>
    <property type="match status" value="1"/>
</dbReference>
<feature type="compositionally biased region" description="Polar residues" evidence="11">
    <location>
        <begin position="309"/>
        <end position="318"/>
    </location>
</feature>
<dbReference type="AlphaFoldDB" id="A0A836IK62"/>
<feature type="compositionally biased region" description="Polar residues" evidence="11">
    <location>
        <begin position="656"/>
        <end position="678"/>
    </location>
</feature>
<evidence type="ECO:0000313" key="14">
    <source>
        <dbReference type="Proteomes" id="UP000674318"/>
    </source>
</evidence>
<dbReference type="KEGG" id="phet:94288796"/>
<sequence>MESYEVLDILGEGTYGVVLKARNRATGKLVAIKRFKQTEQDEHVRKTSSREVRMLQLLRHPNILRLEDVFRKDGKLYLVFEFIDHTILKLLESTTHGLSHRELRRYTYQLLRGIEFCHKNNVIHRDVKPENVLINESGLLKLCDFGFARQLSSKGKYTDYVATRWYRAPELLVGDVAYGKPVDVWAIGCMFAELSDGQPLFPGESDLDQLCLILQTCGPVPPRMVFIFEHNPLYNGISFPHTSIFYTLKERYHRESDDWLEFLSACLKTDPAQRLTCTELMELPYFTRDGFRERYEAELRAATGLPPLRSTSMLSAPSPTRRHAPNQTTSTRSSLRPEAVVSLETHLSSDRVSPKLQGPQLLAGNEGSSDVHLPKATLEANVYDTSAYKHKVAGVSTSTLSPVLAPTSDASLQLPMLTTCNSEKAIVAALADHFYRKSPSSSTAIASMIGANTTEVAGGMADAVSLASSHRAVPPLQGSSVLLSPISNRPTLRARKGRQNSGAANQELSGRRSPRDGGGPEGVVSAQGNKGELLEQTGPRQMASATLPPSEALEWVSESTTGNALPSLRSHGVADSHTQVMLTTPASRKGFDDMTALANGATKLVSPKELAVVAAATPTYSSLSIAPICVSSAIEDLQDLSKSSFHFPRHAEQHCLPSQPSAETSLSSSRACTRNPLTGPSLEKDVVGRSKSNSELAESSLTRTHHGPSGLSSSMTADELKKAKLTMHKKDAHHKHGHAALTHNCSSLDPLAPEHATGAYVCSTGVTLMANPLREGTLPSHSHAQRLPQSQHLVAPEPGKKQAVHPQMHDAGPGPYAPGLTHSRNIDAHGPLSRKERRSKPLPGGSTAALQGGDSRHRPQPQKRQDGGLLPGDGSSQRAYHRATATLLALSALRNISVPPPAKSTGGADKYSFNNHVILNECKSGGDAVSSVLGGNGVGTKTLSTSRARRPLGMYTLFGKSRGNEGVEASRRARRKSVFLTSNQSRNGAAGFINCPDNSITPSSHNETGIVRGALYHPFKNSKVCSEVLRSQSRQSLRKPKKKMGDTRGSGPENTTVGNSSRPSSTTGLLIQDQQQQLAKEEGGDGGGTARRFSAATAAAPYSGG</sequence>
<evidence type="ECO:0000256" key="7">
    <source>
        <dbReference type="ARBA" id="ARBA00022840"/>
    </source>
</evidence>
<evidence type="ECO:0000256" key="9">
    <source>
        <dbReference type="ARBA" id="ARBA00048367"/>
    </source>
</evidence>
<comment type="catalytic activity">
    <reaction evidence="9">
        <text>L-seryl-[protein] + ATP = O-phospho-L-seryl-[protein] + ADP + H(+)</text>
        <dbReference type="Rhea" id="RHEA:17989"/>
        <dbReference type="Rhea" id="RHEA-COMP:9863"/>
        <dbReference type="Rhea" id="RHEA-COMP:11604"/>
        <dbReference type="ChEBI" id="CHEBI:15378"/>
        <dbReference type="ChEBI" id="CHEBI:29999"/>
        <dbReference type="ChEBI" id="CHEBI:30616"/>
        <dbReference type="ChEBI" id="CHEBI:83421"/>
        <dbReference type="ChEBI" id="CHEBI:456216"/>
        <dbReference type="EC" id="2.7.11.22"/>
    </reaction>
</comment>
<evidence type="ECO:0000256" key="6">
    <source>
        <dbReference type="ARBA" id="ARBA00022777"/>
    </source>
</evidence>
<dbReference type="GeneID" id="94288796"/>
<evidence type="ECO:0000256" key="8">
    <source>
        <dbReference type="ARBA" id="ARBA00047811"/>
    </source>
</evidence>
<dbReference type="OrthoDB" id="272141at2759"/>
<feature type="compositionally biased region" description="Polar residues" evidence="11">
    <location>
        <begin position="1052"/>
        <end position="1078"/>
    </location>
</feature>
<dbReference type="InterPro" id="IPR017441">
    <property type="entry name" value="Protein_kinase_ATP_BS"/>
</dbReference>
<dbReference type="PANTHER" id="PTHR24056">
    <property type="entry name" value="CELL DIVISION PROTEIN KINASE"/>
    <property type="match status" value="1"/>
</dbReference>
<accession>A0A836IK62</accession>
<feature type="region of interest" description="Disordered" evidence="11">
    <location>
        <begin position="477"/>
        <end position="528"/>
    </location>
</feature>
<evidence type="ECO:0000256" key="2">
    <source>
        <dbReference type="ARBA" id="ARBA00012425"/>
    </source>
</evidence>
<dbReference type="Gene3D" id="3.30.200.20">
    <property type="entry name" value="Phosphorylase Kinase, domain 1"/>
    <property type="match status" value="1"/>
</dbReference>
<keyword evidence="14" id="KW-1185">Reference proteome</keyword>
<dbReference type="GO" id="GO:0005524">
    <property type="term" value="F:ATP binding"/>
    <property type="evidence" value="ECO:0007669"/>
    <property type="project" value="UniProtKB-UniRule"/>
</dbReference>
<dbReference type="SUPFAM" id="SSF56112">
    <property type="entry name" value="Protein kinase-like (PK-like)"/>
    <property type="match status" value="1"/>
</dbReference>